<protein>
    <recommendedName>
        <fullName evidence="3">Hydrophobin</fullName>
    </recommendedName>
</protein>
<dbReference type="RefSeq" id="WP_354662740.1">
    <property type="nucleotide sequence ID" value="NZ_JBEXAC010000002.1"/>
</dbReference>
<name>A0ABV2TC14_9BACT</name>
<reference evidence="1 2" key="1">
    <citation type="submission" date="2024-06" db="EMBL/GenBank/DDBJ databases">
        <title>Chitinophaga defluvii sp. nov., isolated from municipal sewage.</title>
        <authorList>
            <person name="Zhang L."/>
        </authorList>
    </citation>
    <scope>NUCLEOTIDE SEQUENCE [LARGE SCALE GENOMIC DNA]</scope>
    <source>
        <strain evidence="1 2">H8</strain>
    </source>
</reference>
<accession>A0ABV2TC14</accession>
<keyword evidence="2" id="KW-1185">Reference proteome</keyword>
<dbReference type="EMBL" id="JBEXAC010000002">
    <property type="protein sequence ID" value="MET7000180.1"/>
    <property type="molecule type" value="Genomic_DNA"/>
</dbReference>
<evidence type="ECO:0000313" key="1">
    <source>
        <dbReference type="EMBL" id="MET7000180.1"/>
    </source>
</evidence>
<evidence type="ECO:0000313" key="2">
    <source>
        <dbReference type="Proteomes" id="UP001549749"/>
    </source>
</evidence>
<dbReference type="Proteomes" id="UP001549749">
    <property type="component" value="Unassembled WGS sequence"/>
</dbReference>
<comment type="caution">
    <text evidence="1">The sequence shown here is derived from an EMBL/GenBank/DDBJ whole genome shotgun (WGS) entry which is preliminary data.</text>
</comment>
<gene>
    <name evidence="1" type="ORF">ABR189_22505</name>
</gene>
<organism evidence="1 2">
    <name type="scientific">Chitinophaga defluvii</name>
    <dbReference type="NCBI Taxonomy" id="3163343"/>
    <lineage>
        <taxon>Bacteria</taxon>
        <taxon>Pseudomonadati</taxon>
        <taxon>Bacteroidota</taxon>
        <taxon>Chitinophagia</taxon>
        <taxon>Chitinophagales</taxon>
        <taxon>Chitinophagaceae</taxon>
        <taxon>Chitinophaga</taxon>
    </lineage>
</organism>
<evidence type="ECO:0008006" key="3">
    <source>
        <dbReference type="Google" id="ProtNLM"/>
    </source>
</evidence>
<sequence length="133" mass="14218">MQLIQPGFSLLAALLAVGITVATRATVFRHAPVAPDVADCYTHITYGTLPACKAAHLVINQSPFPGLEALDQPVLQASEGISESNICAEGGDMFCCAKVMVSRAPICAHQPKIRLPDSTQHYVKIVTIYGMRP</sequence>
<proteinExistence type="predicted"/>